<proteinExistence type="predicted"/>
<evidence type="ECO:0000256" key="1">
    <source>
        <dbReference type="PROSITE-ProRule" id="PRU00339"/>
    </source>
</evidence>
<dbReference type="GO" id="GO:0032259">
    <property type="term" value="P:methylation"/>
    <property type="evidence" value="ECO:0007669"/>
    <property type="project" value="UniProtKB-KW"/>
</dbReference>
<dbReference type="PROSITE" id="PS50005">
    <property type="entry name" value="TPR"/>
    <property type="match status" value="2"/>
</dbReference>
<dbReference type="CDD" id="cd02440">
    <property type="entry name" value="AdoMet_MTases"/>
    <property type="match status" value="1"/>
</dbReference>
<dbReference type="Pfam" id="PF13432">
    <property type="entry name" value="TPR_16"/>
    <property type="match status" value="1"/>
</dbReference>
<keyword evidence="3" id="KW-0489">Methyltransferase</keyword>
<dbReference type="InterPro" id="IPR029063">
    <property type="entry name" value="SAM-dependent_MTases_sf"/>
</dbReference>
<dbReference type="Gene3D" id="1.25.40.10">
    <property type="entry name" value="Tetratricopeptide repeat domain"/>
    <property type="match status" value="1"/>
</dbReference>
<dbReference type="Gene3D" id="3.40.50.150">
    <property type="entry name" value="Vaccinia Virus protein VP39"/>
    <property type="match status" value="1"/>
</dbReference>
<protein>
    <submittedName>
        <fullName evidence="3">Putative TPR repeat methyltransferase</fullName>
    </submittedName>
</protein>
<dbReference type="Pfam" id="PF08242">
    <property type="entry name" value="Methyltransf_12"/>
    <property type="match status" value="1"/>
</dbReference>
<sequence>MTGPSSISAELVDSIYRSASLMQGEGRYAEAEAEYARLLQYFPDSPALHYNIGLLLYAQEKFEASLHHYLQAMDASGDDPDLLYNLGLCLQKCGRTGKAALVYEELLRLAPDDVDGLYNLAGCYRELRQYDQAAKVLDRLLVLQPDHQGATGGLAYLLHLQGKLHEACRCYCRLLELHPGHQTARHMVAALRGERIGTAADEYVRTVFNGYADDFEDSLVQGLGYRVPEGLRRGVGLVAGAGRRFAHLLDLGCGTGLVGAAFVDICDCLTGVDLAEEMIVRARIKRLYHHLVVDGIFPFLNGTAGRYDLVTLADVLIYLGDPEPMLTAVHLKTTDDALLCFSIEIAETPTYCLQSTGRFAHSPGFIGRLATTTGWVLRHRETIRLRREGDGWIGGMLFFLTKGGGRR</sequence>
<keyword evidence="1" id="KW-0802">TPR repeat</keyword>
<dbReference type="Pfam" id="PF14559">
    <property type="entry name" value="TPR_19"/>
    <property type="match status" value="1"/>
</dbReference>
<organism evidence="3 4">
    <name type="scientific">Desulfoprunum benzoelyticum</name>
    <dbReference type="NCBI Taxonomy" id="1506996"/>
    <lineage>
        <taxon>Bacteria</taxon>
        <taxon>Pseudomonadati</taxon>
        <taxon>Thermodesulfobacteriota</taxon>
        <taxon>Desulfobulbia</taxon>
        <taxon>Desulfobulbales</taxon>
        <taxon>Desulfobulbaceae</taxon>
        <taxon>Desulfoprunum</taxon>
    </lineage>
</organism>
<feature type="repeat" description="TPR" evidence="1">
    <location>
        <begin position="114"/>
        <end position="147"/>
    </location>
</feature>
<dbReference type="PANTHER" id="PTHR44809:SF1">
    <property type="entry name" value="PROTEIN O-MANNOSYL-TRANSFERASE TMTC1"/>
    <property type="match status" value="1"/>
</dbReference>
<evidence type="ECO:0000313" key="4">
    <source>
        <dbReference type="Proteomes" id="UP000539642"/>
    </source>
</evidence>
<dbReference type="InterPro" id="IPR052943">
    <property type="entry name" value="TMTC_O-mannosyl-trnsfr"/>
</dbReference>
<dbReference type="RefSeq" id="WP_183352047.1">
    <property type="nucleotide sequence ID" value="NZ_JACHEO010000021.1"/>
</dbReference>
<reference evidence="3 4" key="1">
    <citation type="submission" date="2020-08" db="EMBL/GenBank/DDBJ databases">
        <title>Genomic Encyclopedia of Type Strains, Phase IV (KMG-IV): sequencing the most valuable type-strain genomes for metagenomic binning, comparative biology and taxonomic classification.</title>
        <authorList>
            <person name="Goeker M."/>
        </authorList>
    </citation>
    <scope>NUCLEOTIDE SEQUENCE [LARGE SCALE GENOMIC DNA]</scope>
    <source>
        <strain evidence="3 4">DSM 28570</strain>
    </source>
</reference>
<dbReference type="PANTHER" id="PTHR44809">
    <property type="match status" value="1"/>
</dbReference>
<dbReference type="SUPFAM" id="SSF48452">
    <property type="entry name" value="TPR-like"/>
    <property type="match status" value="1"/>
</dbReference>
<evidence type="ECO:0000313" key="3">
    <source>
        <dbReference type="EMBL" id="MBB5349240.1"/>
    </source>
</evidence>
<keyword evidence="4" id="KW-1185">Reference proteome</keyword>
<name>A0A840V5Q1_9BACT</name>
<dbReference type="AlphaFoldDB" id="A0A840V5Q1"/>
<keyword evidence="3" id="KW-0808">Transferase</keyword>
<dbReference type="SMART" id="SM00028">
    <property type="entry name" value="TPR"/>
    <property type="match status" value="5"/>
</dbReference>
<evidence type="ECO:0000259" key="2">
    <source>
        <dbReference type="Pfam" id="PF08242"/>
    </source>
</evidence>
<comment type="caution">
    <text evidence="3">The sequence shown here is derived from an EMBL/GenBank/DDBJ whole genome shotgun (WGS) entry which is preliminary data.</text>
</comment>
<dbReference type="InterPro" id="IPR011990">
    <property type="entry name" value="TPR-like_helical_dom_sf"/>
</dbReference>
<dbReference type="SUPFAM" id="SSF53335">
    <property type="entry name" value="S-adenosyl-L-methionine-dependent methyltransferases"/>
    <property type="match status" value="1"/>
</dbReference>
<dbReference type="InterPro" id="IPR013217">
    <property type="entry name" value="Methyltransf_12"/>
</dbReference>
<dbReference type="Proteomes" id="UP000539642">
    <property type="component" value="Unassembled WGS sequence"/>
</dbReference>
<feature type="domain" description="Methyltransferase type 12" evidence="2">
    <location>
        <begin position="249"/>
        <end position="334"/>
    </location>
</feature>
<dbReference type="EMBL" id="JACHEO010000021">
    <property type="protein sequence ID" value="MBB5349240.1"/>
    <property type="molecule type" value="Genomic_DNA"/>
</dbReference>
<accession>A0A840V5Q1</accession>
<feature type="repeat" description="TPR" evidence="1">
    <location>
        <begin position="80"/>
        <end position="113"/>
    </location>
</feature>
<gene>
    <name evidence="3" type="ORF">HNQ81_002992</name>
</gene>
<dbReference type="InterPro" id="IPR019734">
    <property type="entry name" value="TPR_rpt"/>
</dbReference>
<dbReference type="GO" id="GO:0008168">
    <property type="term" value="F:methyltransferase activity"/>
    <property type="evidence" value="ECO:0007669"/>
    <property type="project" value="UniProtKB-KW"/>
</dbReference>